<dbReference type="Pfam" id="PF05050">
    <property type="entry name" value="Methyltransf_21"/>
    <property type="match status" value="1"/>
</dbReference>
<dbReference type="InterPro" id="IPR029063">
    <property type="entry name" value="SAM-dependent_MTases_sf"/>
</dbReference>
<name>A3ILK4_9CHRO</name>
<dbReference type="OrthoDB" id="421171at2"/>
<dbReference type="Gene3D" id="3.40.50.150">
    <property type="entry name" value="Vaccinia Virus protein VP39"/>
    <property type="match status" value="1"/>
</dbReference>
<proteinExistence type="predicted"/>
<evidence type="ECO:0000259" key="1">
    <source>
        <dbReference type="Pfam" id="PF05050"/>
    </source>
</evidence>
<organism evidence="2 3">
    <name type="scientific">Crocosphaera chwakensis CCY0110</name>
    <dbReference type="NCBI Taxonomy" id="391612"/>
    <lineage>
        <taxon>Bacteria</taxon>
        <taxon>Bacillati</taxon>
        <taxon>Cyanobacteriota</taxon>
        <taxon>Cyanophyceae</taxon>
        <taxon>Oscillatoriophycideae</taxon>
        <taxon>Chroococcales</taxon>
        <taxon>Aphanothecaceae</taxon>
        <taxon>Crocosphaera</taxon>
        <taxon>Crocosphaera chwakensis</taxon>
    </lineage>
</organism>
<dbReference type="PANTHER" id="PTHR34203:SF15">
    <property type="entry name" value="SLL1173 PROTEIN"/>
    <property type="match status" value="1"/>
</dbReference>
<dbReference type="Proteomes" id="UP000003781">
    <property type="component" value="Unassembled WGS sequence"/>
</dbReference>
<reference evidence="2 3" key="1">
    <citation type="submission" date="2007-03" db="EMBL/GenBank/DDBJ databases">
        <authorList>
            <person name="Stal L."/>
            <person name="Ferriera S."/>
            <person name="Johnson J."/>
            <person name="Kravitz S."/>
            <person name="Beeson K."/>
            <person name="Sutton G."/>
            <person name="Rogers Y.-H."/>
            <person name="Friedman R."/>
            <person name="Frazier M."/>
            <person name="Venter J.C."/>
        </authorList>
    </citation>
    <scope>NUCLEOTIDE SEQUENCE [LARGE SCALE GENOMIC DNA]</scope>
    <source>
        <strain evidence="2 3">CCY0110</strain>
    </source>
</reference>
<dbReference type="eggNOG" id="COG2242">
    <property type="taxonomic scope" value="Bacteria"/>
</dbReference>
<evidence type="ECO:0000313" key="3">
    <source>
        <dbReference type="Proteomes" id="UP000003781"/>
    </source>
</evidence>
<dbReference type="InterPro" id="IPR006342">
    <property type="entry name" value="FkbM_mtfrase"/>
</dbReference>
<accession>A3ILK4</accession>
<dbReference type="EMBL" id="AAXW01000005">
    <property type="protein sequence ID" value="EAZ92655.1"/>
    <property type="molecule type" value="Genomic_DNA"/>
</dbReference>
<dbReference type="RefSeq" id="WP_008274224.1">
    <property type="nucleotide sequence ID" value="NZ_AAXW01000005.1"/>
</dbReference>
<dbReference type="InterPro" id="IPR052514">
    <property type="entry name" value="SAM-dependent_MTase"/>
</dbReference>
<sequence length="291" mass="32680">MAIKDYLINKLRRVLGIIDILAALDQVLKDQKRELIKELLNQIKPGSIVECRVNGVELLAPIEPLQVYQHCVFPDAEQKLNFSIENHCAQWLCSHINYGDTVLDIGAAFGVISFPLAKAVGKKGHIYAFEPAKNTQDTLQKIISLNHISNITLVSQAISDKSGVAEFIEYSQDNDSTWASDTSTLASDNNIDEYKKFTTYQVSVITLDEYVTKNSIKPSAIKMDIEGFEFYALQGSKQTLEKYLPYLCIDIHADVKTGKSSLVEIEPFLQSLGYRLTTEEHTLYAIPPEKM</sequence>
<dbReference type="CDD" id="cd02440">
    <property type="entry name" value="AdoMet_MTases"/>
    <property type="match status" value="1"/>
</dbReference>
<dbReference type="PANTHER" id="PTHR34203">
    <property type="entry name" value="METHYLTRANSFERASE, FKBM FAMILY PROTEIN"/>
    <property type="match status" value="1"/>
</dbReference>
<evidence type="ECO:0000313" key="2">
    <source>
        <dbReference type="EMBL" id="EAZ92655.1"/>
    </source>
</evidence>
<protein>
    <recommendedName>
        <fullName evidence="1">Methyltransferase FkbM domain-containing protein</fullName>
    </recommendedName>
</protein>
<feature type="domain" description="Methyltransferase FkbM" evidence="1">
    <location>
        <begin position="104"/>
        <end position="276"/>
    </location>
</feature>
<dbReference type="AlphaFoldDB" id="A3ILK4"/>
<gene>
    <name evidence="2" type="ORF">CY0110_23851</name>
</gene>
<keyword evidence="3" id="KW-1185">Reference proteome</keyword>
<dbReference type="SUPFAM" id="SSF53335">
    <property type="entry name" value="S-adenosyl-L-methionine-dependent methyltransferases"/>
    <property type="match status" value="1"/>
</dbReference>
<comment type="caution">
    <text evidence="2">The sequence shown here is derived from an EMBL/GenBank/DDBJ whole genome shotgun (WGS) entry which is preliminary data.</text>
</comment>
<dbReference type="NCBIfam" id="TIGR01444">
    <property type="entry name" value="fkbM_fam"/>
    <property type="match status" value="1"/>
</dbReference>